<dbReference type="WBParaSite" id="ACOC_0000894101-mRNA-1">
    <property type="protein sequence ID" value="ACOC_0000894101-mRNA-1"/>
    <property type="gene ID" value="ACOC_0000894101"/>
</dbReference>
<protein>
    <submittedName>
        <fullName evidence="3">GPN-loop GTPase 2</fullName>
    </submittedName>
</protein>
<dbReference type="Proteomes" id="UP000267027">
    <property type="component" value="Unassembled WGS sequence"/>
</dbReference>
<keyword evidence="2" id="KW-1185">Reference proteome</keyword>
<name>A0A0R3PT73_ANGCS</name>
<evidence type="ECO:0000313" key="1">
    <source>
        <dbReference type="EMBL" id="VDM60527.1"/>
    </source>
</evidence>
<gene>
    <name evidence="1" type="ORF">ACOC_LOCUS8942</name>
</gene>
<reference evidence="1 2" key="2">
    <citation type="submission" date="2018-11" db="EMBL/GenBank/DDBJ databases">
        <authorList>
            <consortium name="Pathogen Informatics"/>
        </authorList>
    </citation>
    <scope>NUCLEOTIDE SEQUENCE [LARGE SCALE GENOMIC DNA]</scope>
    <source>
        <strain evidence="1 2">Costa Rica</strain>
    </source>
</reference>
<dbReference type="AlphaFoldDB" id="A0A0R3PT73"/>
<dbReference type="STRING" id="334426.A0A0R3PT73"/>
<accession>A0A0R3PT73</accession>
<organism evidence="3">
    <name type="scientific">Angiostrongylus costaricensis</name>
    <name type="common">Nematode worm</name>
    <dbReference type="NCBI Taxonomy" id="334426"/>
    <lineage>
        <taxon>Eukaryota</taxon>
        <taxon>Metazoa</taxon>
        <taxon>Ecdysozoa</taxon>
        <taxon>Nematoda</taxon>
        <taxon>Chromadorea</taxon>
        <taxon>Rhabditida</taxon>
        <taxon>Rhabditina</taxon>
        <taxon>Rhabditomorpha</taxon>
        <taxon>Strongyloidea</taxon>
        <taxon>Metastrongylidae</taxon>
        <taxon>Angiostrongylus</taxon>
    </lineage>
</organism>
<evidence type="ECO:0000313" key="3">
    <source>
        <dbReference type="WBParaSite" id="ACOC_0000894101-mRNA-1"/>
    </source>
</evidence>
<dbReference type="OrthoDB" id="5839at2759"/>
<proteinExistence type="predicted"/>
<sequence>MLLGVVCDQDAFDDFFRLIGDHNVLQNTQENTKDVPGLERYHALNTAICDVLSNFDMVNFVPLNVQRKEDMANVLRLADSANGWAFHDHRSSGARPVSTPEFAEADAFAVSAVKILECEGCQ</sequence>
<evidence type="ECO:0000313" key="2">
    <source>
        <dbReference type="Proteomes" id="UP000267027"/>
    </source>
</evidence>
<dbReference type="EMBL" id="UYYA01004226">
    <property type="protein sequence ID" value="VDM60527.1"/>
    <property type="molecule type" value="Genomic_DNA"/>
</dbReference>
<reference evidence="3" key="1">
    <citation type="submission" date="2017-02" db="UniProtKB">
        <authorList>
            <consortium name="WormBaseParasite"/>
        </authorList>
    </citation>
    <scope>IDENTIFICATION</scope>
</reference>